<proteinExistence type="predicted"/>
<dbReference type="EC" id="2.7.11.1" evidence="1"/>
<evidence type="ECO:0000256" key="1">
    <source>
        <dbReference type="ARBA" id="ARBA00012513"/>
    </source>
</evidence>
<evidence type="ECO:0000313" key="5">
    <source>
        <dbReference type="Proteomes" id="UP000254866"/>
    </source>
</evidence>
<comment type="caution">
    <text evidence="4">The sequence shown here is derived from an EMBL/GenBank/DDBJ whole genome shotgun (WGS) entry which is preliminary data.</text>
</comment>
<dbReference type="EMBL" id="NPIC01000003">
    <property type="protein sequence ID" value="RDL37036.1"/>
    <property type="molecule type" value="Genomic_DNA"/>
</dbReference>
<gene>
    <name evidence="4" type="ORF">BP5553_04469</name>
</gene>
<evidence type="ECO:0000256" key="3">
    <source>
        <dbReference type="ARBA" id="ARBA00048679"/>
    </source>
</evidence>
<dbReference type="InterPro" id="IPR011009">
    <property type="entry name" value="Kinase-like_dom_sf"/>
</dbReference>
<dbReference type="Proteomes" id="UP000254866">
    <property type="component" value="Unassembled WGS sequence"/>
</dbReference>
<dbReference type="SUPFAM" id="SSF56112">
    <property type="entry name" value="Protein kinase-like (PK-like)"/>
    <property type="match status" value="1"/>
</dbReference>
<dbReference type="GO" id="GO:0004674">
    <property type="term" value="F:protein serine/threonine kinase activity"/>
    <property type="evidence" value="ECO:0007669"/>
    <property type="project" value="UniProtKB-EC"/>
</dbReference>
<reference evidence="4 5" key="1">
    <citation type="journal article" date="2018" name="IMA Fungus">
        <title>IMA Genome-F 9: Draft genome sequence of Annulohypoxylon stygium, Aspergillus mulundensis, Berkeleyomyces basicola (syn. Thielaviopsis basicola), Ceratocystis smalleyi, two Cercospora beticola strains, Coleophoma cylindrospora, Fusarium fracticaudum, Phialophora cf. hyalina, and Morchella septimelata.</title>
        <authorList>
            <person name="Wingfield B.D."/>
            <person name="Bills G.F."/>
            <person name="Dong Y."/>
            <person name="Huang W."/>
            <person name="Nel W.J."/>
            <person name="Swalarsk-Parry B.S."/>
            <person name="Vaghefi N."/>
            <person name="Wilken P.M."/>
            <person name="An Z."/>
            <person name="de Beer Z.W."/>
            <person name="De Vos L."/>
            <person name="Chen L."/>
            <person name="Duong T.A."/>
            <person name="Gao Y."/>
            <person name="Hammerbacher A."/>
            <person name="Kikkert J.R."/>
            <person name="Li Y."/>
            <person name="Li H."/>
            <person name="Li K."/>
            <person name="Li Q."/>
            <person name="Liu X."/>
            <person name="Ma X."/>
            <person name="Naidoo K."/>
            <person name="Pethybridge S.J."/>
            <person name="Sun J."/>
            <person name="Steenkamp E.T."/>
            <person name="van der Nest M.A."/>
            <person name="van Wyk S."/>
            <person name="Wingfield M.J."/>
            <person name="Xiong C."/>
            <person name="Yue Q."/>
            <person name="Zhang X."/>
        </authorList>
    </citation>
    <scope>NUCLEOTIDE SEQUENCE [LARGE SCALE GENOMIC DNA]</scope>
    <source>
        <strain evidence="4 5">BP 5553</strain>
    </source>
</reference>
<sequence length="165" mass="19196">MLTIKGKLDQPPPFEGKEPPVIARHPRDGKWHFLNLELGIMHQDITPRNIFIDPDTQGTRLVDFDWAAQGKVGLRGRRDDVTGVIYTLYEIITGNNEYTGIHYWERDDKEVQNLLEWPVRRELDRDVSAFPQFTERMRGEAQIRGRHRPLSERASALRMARYAGS</sequence>
<protein>
    <recommendedName>
        <fullName evidence="1">non-specific serine/threonine protein kinase</fullName>
        <ecNumber evidence="1">2.7.11.1</ecNumber>
    </recommendedName>
</protein>
<dbReference type="AlphaFoldDB" id="A0A370TND6"/>
<organism evidence="4 5">
    <name type="scientific">Venustampulla echinocandica</name>
    <dbReference type="NCBI Taxonomy" id="2656787"/>
    <lineage>
        <taxon>Eukaryota</taxon>
        <taxon>Fungi</taxon>
        <taxon>Dikarya</taxon>
        <taxon>Ascomycota</taxon>
        <taxon>Pezizomycotina</taxon>
        <taxon>Leotiomycetes</taxon>
        <taxon>Helotiales</taxon>
        <taxon>Pleuroascaceae</taxon>
        <taxon>Venustampulla</taxon>
    </lineage>
</organism>
<dbReference type="GeneID" id="43597318"/>
<dbReference type="PROSITE" id="PS00109">
    <property type="entry name" value="PROTEIN_KINASE_TYR"/>
    <property type="match status" value="1"/>
</dbReference>
<comment type="catalytic activity">
    <reaction evidence="2">
        <text>L-threonyl-[protein] + ATP = O-phospho-L-threonyl-[protein] + ADP + H(+)</text>
        <dbReference type="Rhea" id="RHEA:46608"/>
        <dbReference type="Rhea" id="RHEA-COMP:11060"/>
        <dbReference type="Rhea" id="RHEA-COMP:11605"/>
        <dbReference type="ChEBI" id="CHEBI:15378"/>
        <dbReference type="ChEBI" id="CHEBI:30013"/>
        <dbReference type="ChEBI" id="CHEBI:30616"/>
        <dbReference type="ChEBI" id="CHEBI:61977"/>
        <dbReference type="ChEBI" id="CHEBI:456216"/>
        <dbReference type="EC" id="2.7.11.1"/>
    </reaction>
</comment>
<accession>A0A370TND6</accession>
<dbReference type="RefSeq" id="XP_031869692.1">
    <property type="nucleotide sequence ID" value="XM_032013092.1"/>
</dbReference>
<dbReference type="InterPro" id="IPR008266">
    <property type="entry name" value="Tyr_kinase_AS"/>
</dbReference>
<dbReference type="Gene3D" id="1.10.510.10">
    <property type="entry name" value="Transferase(Phosphotransferase) domain 1"/>
    <property type="match status" value="1"/>
</dbReference>
<keyword evidence="5" id="KW-1185">Reference proteome</keyword>
<comment type="catalytic activity">
    <reaction evidence="3">
        <text>L-seryl-[protein] + ATP = O-phospho-L-seryl-[protein] + ADP + H(+)</text>
        <dbReference type="Rhea" id="RHEA:17989"/>
        <dbReference type="Rhea" id="RHEA-COMP:9863"/>
        <dbReference type="Rhea" id="RHEA-COMP:11604"/>
        <dbReference type="ChEBI" id="CHEBI:15378"/>
        <dbReference type="ChEBI" id="CHEBI:29999"/>
        <dbReference type="ChEBI" id="CHEBI:30616"/>
        <dbReference type="ChEBI" id="CHEBI:83421"/>
        <dbReference type="ChEBI" id="CHEBI:456216"/>
        <dbReference type="EC" id="2.7.11.1"/>
    </reaction>
</comment>
<dbReference type="OrthoDB" id="4355938at2759"/>
<evidence type="ECO:0000313" key="4">
    <source>
        <dbReference type="EMBL" id="RDL37036.1"/>
    </source>
</evidence>
<name>A0A370TND6_9HELO</name>
<evidence type="ECO:0000256" key="2">
    <source>
        <dbReference type="ARBA" id="ARBA00047899"/>
    </source>
</evidence>